<name>A0ACC3SY13_LIPKO</name>
<keyword evidence="2" id="KW-1185">Reference proteome</keyword>
<reference evidence="2" key="1">
    <citation type="journal article" date="2024" name="Front. Bioeng. Biotechnol.">
        <title>Genome-scale model development and genomic sequencing of the oleaginous clade Lipomyces.</title>
        <authorList>
            <person name="Czajka J.J."/>
            <person name="Han Y."/>
            <person name="Kim J."/>
            <person name="Mondo S.J."/>
            <person name="Hofstad B.A."/>
            <person name="Robles A."/>
            <person name="Haridas S."/>
            <person name="Riley R."/>
            <person name="LaButti K."/>
            <person name="Pangilinan J."/>
            <person name="Andreopoulos W."/>
            <person name="Lipzen A."/>
            <person name="Yan J."/>
            <person name="Wang M."/>
            <person name="Ng V."/>
            <person name="Grigoriev I.V."/>
            <person name="Spatafora J.W."/>
            <person name="Magnuson J.K."/>
            <person name="Baker S.E."/>
            <person name="Pomraning K.R."/>
        </authorList>
    </citation>
    <scope>NUCLEOTIDE SEQUENCE [LARGE SCALE GENOMIC DNA]</scope>
    <source>
        <strain evidence="2">CBS 7786</strain>
    </source>
</reference>
<dbReference type="Proteomes" id="UP001433508">
    <property type="component" value="Unassembled WGS sequence"/>
</dbReference>
<comment type="caution">
    <text evidence="1">The sequence shown here is derived from an EMBL/GenBank/DDBJ whole genome shotgun (WGS) entry which is preliminary data.</text>
</comment>
<protein>
    <submittedName>
        <fullName evidence="1">Uncharacterized protein</fullName>
    </submittedName>
</protein>
<proteinExistence type="predicted"/>
<organism evidence="1 2">
    <name type="scientific">Lipomyces kononenkoae</name>
    <name type="common">Yeast</name>
    <dbReference type="NCBI Taxonomy" id="34357"/>
    <lineage>
        <taxon>Eukaryota</taxon>
        <taxon>Fungi</taxon>
        <taxon>Dikarya</taxon>
        <taxon>Ascomycota</taxon>
        <taxon>Saccharomycotina</taxon>
        <taxon>Lipomycetes</taxon>
        <taxon>Lipomycetales</taxon>
        <taxon>Lipomycetaceae</taxon>
        <taxon>Lipomyces</taxon>
    </lineage>
</organism>
<dbReference type="EMBL" id="MU971392">
    <property type="protein sequence ID" value="KAK9236241.1"/>
    <property type="molecule type" value="Genomic_DNA"/>
</dbReference>
<sequence>MSSSNLPLTLAATATVVQNPVYDGKNFLIWEARVRSYLAAMNALSAIEEDTPVETMNSKALQDDNIAKGVIIGHVNNLMKLTLTMFHRAYHMYGYLKTGTQPRRLIAGRN</sequence>
<accession>A0ACC3SY13</accession>
<gene>
    <name evidence="1" type="ORF">V1525DRAFT_420565</name>
</gene>
<evidence type="ECO:0000313" key="2">
    <source>
        <dbReference type="Proteomes" id="UP001433508"/>
    </source>
</evidence>
<evidence type="ECO:0000313" key="1">
    <source>
        <dbReference type="EMBL" id="KAK9236241.1"/>
    </source>
</evidence>